<evidence type="ECO:0000313" key="15">
    <source>
        <dbReference type="EMBL" id="QIZ72764.1"/>
    </source>
</evidence>
<keyword evidence="9 12" id="KW-0808">Transferase</keyword>
<evidence type="ECO:0000256" key="4">
    <source>
        <dbReference type="ARBA" id="ARBA00006376"/>
    </source>
</evidence>
<dbReference type="HAMAP" id="MF_00051">
    <property type="entry name" value="SHMT"/>
    <property type="match status" value="1"/>
</dbReference>
<dbReference type="SUPFAM" id="SSF53383">
    <property type="entry name" value="PLP-dependent transferases"/>
    <property type="match status" value="1"/>
</dbReference>
<evidence type="ECO:0000256" key="12">
    <source>
        <dbReference type="HAMAP-Rule" id="MF_00051"/>
    </source>
</evidence>
<comment type="similarity">
    <text evidence="4 12">Belongs to the SHMT family.</text>
</comment>
<name>A0A6H1U1Q2_9CYAN</name>
<dbReference type="EMBL" id="CP051167">
    <property type="protein sequence ID" value="QIZ72764.1"/>
    <property type="molecule type" value="Genomic_DNA"/>
</dbReference>
<dbReference type="FunFam" id="3.40.640.10:FF:000001">
    <property type="entry name" value="Serine hydroxymethyltransferase"/>
    <property type="match status" value="1"/>
</dbReference>
<evidence type="ECO:0000256" key="5">
    <source>
        <dbReference type="ARBA" id="ARBA00011738"/>
    </source>
</evidence>
<dbReference type="GO" id="GO:0005829">
    <property type="term" value="C:cytosol"/>
    <property type="evidence" value="ECO:0007669"/>
    <property type="project" value="TreeGrafter"/>
</dbReference>
<keyword evidence="16" id="KW-1185">Reference proteome</keyword>
<dbReference type="GO" id="GO:0030170">
    <property type="term" value="F:pyridoxal phosphate binding"/>
    <property type="evidence" value="ECO:0007669"/>
    <property type="project" value="UniProtKB-UniRule"/>
</dbReference>
<evidence type="ECO:0000256" key="9">
    <source>
        <dbReference type="ARBA" id="ARBA00022679"/>
    </source>
</evidence>
<dbReference type="InterPro" id="IPR039429">
    <property type="entry name" value="SHMT-like_dom"/>
</dbReference>
<evidence type="ECO:0000313" key="16">
    <source>
        <dbReference type="Proteomes" id="UP000500857"/>
    </source>
</evidence>
<evidence type="ECO:0000256" key="3">
    <source>
        <dbReference type="ARBA" id="ARBA00004496"/>
    </source>
</evidence>
<evidence type="ECO:0000256" key="10">
    <source>
        <dbReference type="ARBA" id="ARBA00022898"/>
    </source>
</evidence>
<dbReference type="PANTHER" id="PTHR11680:SF35">
    <property type="entry name" value="SERINE HYDROXYMETHYLTRANSFERASE 1"/>
    <property type="match status" value="1"/>
</dbReference>
<comment type="subcellular location">
    <subcellularLocation>
        <location evidence="3 12">Cytoplasm</location>
    </subcellularLocation>
</comment>
<evidence type="ECO:0000259" key="14">
    <source>
        <dbReference type="Pfam" id="PF00464"/>
    </source>
</evidence>
<feature type="binding site" evidence="12">
    <location>
        <position position="122"/>
    </location>
    <ligand>
        <name>(6S)-5,6,7,8-tetrahydrofolate</name>
        <dbReference type="ChEBI" id="CHEBI:57453"/>
    </ligand>
</feature>
<dbReference type="UniPathway" id="UPA00193"/>
<comment type="subunit">
    <text evidence="5 12">Homodimer.</text>
</comment>
<comment type="function">
    <text evidence="11">Catalyzes the reversible interconversion of serine and glycine with tetrahydrofolate (THF) serving as the one-carbon carrier. This reaction serves as the major source of one-carbon groups required for the biosynthesis of purines, thymidylate, methionine, and other important biomolecules. Also exhibits THF-independent aldolase activity toward beta-hydroxyamino acids, producing glycine and aldehydes, via a retro-aldol mechanism. Thus, is able to catalyze the cleavage of L-allo-threonine.</text>
</comment>
<keyword evidence="15" id="KW-0489">Methyltransferase</keyword>
<evidence type="ECO:0000256" key="11">
    <source>
        <dbReference type="ARBA" id="ARBA00054606"/>
    </source>
</evidence>
<protein>
    <recommendedName>
        <fullName evidence="12">Serine hydroxymethyltransferase</fullName>
        <shortName evidence="12">SHMT</shortName>
        <shortName evidence="12">Serine methylase</shortName>
        <ecNumber evidence="12">2.1.2.1</ecNumber>
    </recommendedName>
</protein>
<dbReference type="Gene3D" id="3.90.1150.10">
    <property type="entry name" value="Aspartate Aminotransferase, domain 1"/>
    <property type="match status" value="1"/>
</dbReference>
<dbReference type="InterPro" id="IPR015424">
    <property type="entry name" value="PyrdxlP-dep_Trfase"/>
</dbReference>
<comment type="catalytic activity">
    <reaction evidence="1 12">
        <text>(6R)-5,10-methylene-5,6,7,8-tetrahydrofolate + glycine + H2O = (6S)-5,6,7,8-tetrahydrofolate + L-serine</text>
        <dbReference type="Rhea" id="RHEA:15481"/>
        <dbReference type="ChEBI" id="CHEBI:15377"/>
        <dbReference type="ChEBI" id="CHEBI:15636"/>
        <dbReference type="ChEBI" id="CHEBI:33384"/>
        <dbReference type="ChEBI" id="CHEBI:57305"/>
        <dbReference type="ChEBI" id="CHEBI:57453"/>
        <dbReference type="EC" id="2.1.2.1"/>
    </reaction>
</comment>
<feature type="site" description="Plays an important role in substrate specificity" evidence="12">
    <location>
        <position position="230"/>
    </location>
</feature>
<dbReference type="InterPro" id="IPR015421">
    <property type="entry name" value="PyrdxlP-dep_Trfase_major"/>
</dbReference>
<accession>A0A6H1U1Q2</accession>
<feature type="binding site" evidence="12">
    <location>
        <begin position="126"/>
        <end position="128"/>
    </location>
    <ligand>
        <name>(6S)-5,6,7,8-tetrahydrofolate</name>
        <dbReference type="ChEBI" id="CHEBI:57453"/>
    </ligand>
</feature>
<evidence type="ECO:0000256" key="8">
    <source>
        <dbReference type="ARBA" id="ARBA00022605"/>
    </source>
</evidence>
<comment type="caution">
    <text evidence="12">Lacks conserved residue(s) required for the propagation of feature annotation.</text>
</comment>
<dbReference type="UniPathway" id="UPA00288">
    <property type="reaction ID" value="UER01023"/>
</dbReference>
<dbReference type="Gene3D" id="3.40.640.10">
    <property type="entry name" value="Type I PLP-dependent aspartate aminotransferase-like (Major domain)"/>
    <property type="match status" value="1"/>
</dbReference>
<dbReference type="GO" id="GO:0032259">
    <property type="term" value="P:methylation"/>
    <property type="evidence" value="ECO:0007669"/>
    <property type="project" value="UniProtKB-KW"/>
</dbReference>
<evidence type="ECO:0000256" key="7">
    <source>
        <dbReference type="ARBA" id="ARBA00022563"/>
    </source>
</evidence>
<evidence type="ECO:0000256" key="6">
    <source>
        <dbReference type="ARBA" id="ARBA00022490"/>
    </source>
</evidence>
<dbReference type="PANTHER" id="PTHR11680">
    <property type="entry name" value="SERINE HYDROXYMETHYLTRANSFERASE"/>
    <property type="match status" value="1"/>
</dbReference>
<dbReference type="Proteomes" id="UP000500857">
    <property type="component" value="Chromosome"/>
</dbReference>
<reference evidence="15 16" key="1">
    <citation type="submission" date="2020-04" db="EMBL/GenBank/DDBJ databases">
        <authorList>
            <person name="Basu S."/>
            <person name="Maruthanayagam V."/>
            <person name="Chakraborty S."/>
            <person name="Pramanik A."/>
            <person name="Mukherjee J."/>
            <person name="Brink B."/>
        </authorList>
    </citation>
    <scope>NUCLEOTIDE SEQUENCE [LARGE SCALE GENOMIC DNA]</scope>
    <source>
        <strain evidence="15 16">AP17</strain>
    </source>
</reference>
<feature type="modified residue" description="N6-(pyridoxal phosphate)lysine" evidence="12 13">
    <location>
        <position position="231"/>
    </location>
</feature>
<dbReference type="InterPro" id="IPR049943">
    <property type="entry name" value="Ser_HO-MeTrfase-like"/>
</dbReference>
<dbReference type="GO" id="GO:0019264">
    <property type="term" value="P:glycine biosynthetic process from serine"/>
    <property type="evidence" value="ECO:0007669"/>
    <property type="project" value="UniProtKB-UniRule"/>
</dbReference>
<dbReference type="Pfam" id="PF00464">
    <property type="entry name" value="SHMT"/>
    <property type="match status" value="1"/>
</dbReference>
<dbReference type="InterPro" id="IPR001085">
    <property type="entry name" value="Ser_HO-MeTrfase"/>
</dbReference>
<evidence type="ECO:0000256" key="13">
    <source>
        <dbReference type="PIRSR" id="PIRSR000412-50"/>
    </source>
</evidence>
<evidence type="ECO:0000256" key="1">
    <source>
        <dbReference type="ARBA" id="ARBA00001528"/>
    </source>
</evidence>
<dbReference type="GO" id="GO:0008168">
    <property type="term" value="F:methyltransferase activity"/>
    <property type="evidence" value="ECO:0007669"/>
    <property type="project" value="UniProtKB-KW"/>
</dbReference>
<feature type="binding site" evidence="12">
    <location>
        <begin position="355"/>
        <end position="357"/>
    </location>
    <ligand>
        <name>(6S)-5,6,7,8-tetrahydrofolate</name>
        <dbReference type="ChEBI" id="CHEBI:57453"/>
    </ligand>
</feature>
<dbReference type="InterPro" id="IPR019798">
    <property type="entry name" value="Ser_HO-MeTrfase_PLP_BS"/>
</dbReference>
<keyword evidence="8 12" id="KW-0028">Amino-acid biosynthesis</keyword>
<keyword evidence="7 12" id="KW-0554">One-carbon metabolism</keyword>
<comment type="cofactor">
    <cofactor evidence="2 12 13">
        <name>pyridoxal 5'-phosphate</name>
        <dbReference type="ChEBI" id="CHEBI:597326"/>
    </cofactor>
</comment>
<keyword evidence="6 12" id="KW-0963">Cytoplasm</keyword>
<dbReference type="NCBIfam" id="NF000586">
    <property type="entry name" value="PRK00011.1"/>
    <property type="match status" value="1"/>
</dbReference>
<keyword evidence="10 12" id="KW-0663">Pyridoxal phosphate</keyword>
<dbReference type="RefSeq" id="WP_168570911.1">
    <property type="nucleotide sequence ID" value="NZ_CP051167.1"/>
</dbReference>
<dbReference type="CDD" id="cd00378">
    <property type="entry name" value="SHMT"/>
    <property type="match status" value="1"/>
</dbReference>
<gene>
    <name evidence="12" type="primary">glyA</name>
    <name evidence="15" type="ORF">HCG48_20990</name>
</gene>
<feature type="domain" description="Serine hydroxymethyltransferase-like" evidence="14">
    <location>
        <begin position="9"/>
        <end position="386"/>
    </location>
</feature>
<dbReference type="AlphaFoldDB" id="A0A6H1U1Q2"/>
<dbReference type="PROSITE" id="PS00096">
    <property type="entry name" value="SHMT"/>
    <property type="match status" value="1"/>
</dbReference>
<comment type="pathway">
    <text evidence="12">Amino-acid biosynthesis; glycine biosynthesis; glycine from L-serine: step 1/1.</text>
</comment>
<dbReference type="GO" id="GO:0035999">
    <property type="term" value="P:tetrahydrofolate interconversion"/>
    <property type="evidence" value="ECO:0007669"/>
    <property type="project" value="UniProtKB-UniRule"/>
</dbReference>
<dbReference type="KEGG" id="oxy:HCG48_20990"/>
<proteinExistence type="inferred from homology"/>
<dbReference type="InterPro" id="IPR015422">
    <property type="entry name" value="PyrdxlP-dep_Trfase_small"/>
</dbReference>
<dbReference type="PIRSF" id="PIRSF000412">
    <property type="entry name" value="SHMT"/>
    <property type="match status" value="1"/>
</dbReference>
<dbReference type="EC" id="2.1.2.1" evidence="12"/>
<organism evidence="15 16">
    <name type="scientific">Oxynema aestuarii AP17</name>
    <dbReference type="NCBI Taxonomy" id="2064643"/>
    <lineage>
        <taxon>Bacteria</taxon>
        <taxon>Bacillati</taxon>
        <taxon>Cyanobacteriota</taxon>
        <taxon>Cyanophyceae</taxon>
        <taxon>Oscillatoriophycideae</taxon>
        <taxon>Oscillatoriales</taxon>
        <taxon>Oscillatoriaceae</taxon>
        <taxon>Oxynema</taxon>
        <taxon>Oxynema aestuarii</taxon>
    </lineage>
</organism>
<dbReference type="GO" id="GO:0004372">
    <property type="term" value="F:glycine hydroxymethyltransferase activity"/>
    <property type="evidence" value="ECO:0007669"/>
    <property type="project" value="UniProtKB-UniRule"/>
</dbReference>
<comment type="pathway">
    <text evidence="12">One-carbon metabolism; tetrahydrofolate interconversion.</text>
</comment>
<evidence type="ECO:0000256" key="2">
    <source>
        <dbReference type="ARBA" id="ARBA00001933"/>
    </source>
</evidence>
<sequence>MTSSNLDFLAETDPTVAGLIGQELQRQRDHLELIASENFTSAAVLAAQGSVLTNKYAEGLPRKRYYGGCEYIDGIEQLAIDRAKELFGAAWANVQPHSGAQANFAVFLALLQPGDTIMGMDLSHGGHLTHGSPVNVSGKWFKVEHYGVSPETEQLDYDRIRELAKQHQPKLIICGYSAYPRVIDFEKFRAIADEVGAYLMADIAHIAGLVATGHHPNPLPHCHVVTTTTHKTLRGPRGGLILTDDAELGKKFDKAVFPGSQGGPLEHVIAAKAVAFGEALKPEFKAYSGQVIENAKALAAALQQRGFKLVSDGTDNHLMLVDLRSISMTGKQADRRVSQVNITANKNTVPFDPESPFVTSGLRLGSPAMTSRGMGTEEFTEIGNIIADCLLNPEDEAIAADCRRRVAQLCEKFPLYPHLNVPVTAIA</sequence>
<dbReference type="FunFam" id="3.90.1150.10:FF:000003">
    <property type="entry name" value="Serine hydroxymethyltransferase"/>
    <property type="match status" value="1"/>
</dbReference>